<dbReference type="InterPro" id="IPR058548">
    <property type="entry name" value="MlaB-like_STAS"/>
</dbReference>
<evidence type="ECO:0000313" key="2">
    <source>
        <dbReference type="EMBL" id="NYZ19266.1"/>
    </source>
</evidence>
<protein>
    <submittedName>
        <fullName evidence="2">STAS domain-containing protein</fullName>
    </submittedName>
</protein>
<dbReference type="CDD" id="cd07043">
    <property type="entry name" value="STAS_anti-anti-sigma_factors"/>
    <property type="match status" value="1"/>
</dbReference>
<comment type="caution">
    <text evidence="2">The sequence shown here is derived from an EMBL/GenBank/DDBJ whole genome shotgun (WGS) entry which is preliminary data.</text>
</comment>
<reference evidence="2 3" key="1">
    <citation type="submission" date="2020-05" db="EMBL/GenBank/DDBJ databases">
        <title>Azospirillum oleiclasticum sp. nov, a nitrogen-fixing and heavy crude oil-emulsifying bacterium isolated from the crude oil of Yumen Oilfield.</title>
        <authorList>
            <person name="Wu D."/>
            <person name="Cai M."/>
            <person name="Zhang X."/>
        </authorList>
    </citation>
    <scope>NUCLEOTIDE SEQUENCE [LARGE SCALE GENOMIC DNA]</scope>
    <source>
        <strain evidence="2 3">ROY-1-1-2</strain>
    </source>
</reference>
<feature type="domain" description="STAS" evidence="1">
    <location>
        <begin position="1"/>
        <end position="104"/>
    </location>
</feature>
<dbReference type="EMBL" id="JABFDB010000002">
    <property type="protein sequence ID" value="NYZ19266.1"/>
    <property type="molecule type" value="Genomic_DNA"/>
</dbReference>
<name>A0ABX2T7N9_9PROT</name>
<accession>A0ABX2T7N9</accession>
<dbReference type="Gene3D" id="3.30.750.24">
    <property type="entry name" value="STAS domain"/>
    <property type="match status" value="1"/>
</dbReference>
<dbReference type="Proteomes" id="UP000584642">
    <property type="component" value="Unassembled WGS sequence"/>
</dbReference>
<dbReference type="InterPro" id="IPR036513">
    <property type="entry name" value="STAS_dom_sf"/>
</dbReference>
<proteinExistence type="predicted"/>
<dbReference type="Pfam" id="PF13466">
    <property type="entry name" value="STAS_2"/>
    <property type="match status" value="1"/>
</dbReference>
<evidence type="ECO:0000313" key="3">
    <source>
        <dbReference type="Proteomes" id="UP000584642"/>
    </source>
</evidence>
<dbReference type="PANTHER" id="PTHR33495">
    <property type="entry name" value="ANTI-SIGMA FACTOR ANTAGONIST TM_1081-RELATED-RELATED"/>
    <property type="match status" value="1"/>
</dbReference>
<evidence type="ECO:0000259" key="1">
    <source>
        <dbReference type="PROSITE" id="PS50801"/>
    </source>
</evidence>
<dbReference type="SUPFAM" id="SSF52091">
    <property type="entry name" value="SpoIIaa-like"/>
    <property type="match status" value="1"/>
</dbReference>
<organism evidence="2 3">
    <name type="scientific">Azospirillum oleiclasticum</name>
    <dbReference type="NCBI Taxonomy" id="2735135"/>
    <lineage>
        <taxon>Bacteria</taxon>
        <taxon>Pseudomonadati</taxon>
        <taxon>Pseudomonadota</taxon>
        <taxon>Alphaproteobacteria</taxon>
        <taxon>Rhodospirillales</taxon>
        <taxon>Azospirillaceae</taxon>
        <taxon>Azospirillum</taxon>
    </lineage>
</organism>
<keyword evidence="3" id="KW-1185">Reference proteome</keyword>
<dbReference type="RefSeq" id="WP_180281031.1">
    <property type="nucleotide sequence ID" value="NZ_JABFDB010000002.1"/>
</dbReference>
<gene>
    <name evidence="2" type="ORF">HND93_06045</name>
</gene>
<dbReference type="PANTHER" id="PTHR33495:SF2">
    <property type="entry name" value="ANTI-SIGMA FACTOR ANTAGONIST TM_1081-RELATED"/>
    <property type="match status" value="1"/>
</dbReference>
<dbReference type="PROSITE" id="PS50801">
    <property type="entry name" value="STAS"/>
    <property type="match status" value="1"/>
</dbReference>
<sequence length="104" mass="11258">MTFTIHDEAGARVVTLAGQFTFDATDDFRAVIEELEGGRVSRCVLEMSGLEFIDSAGLGLLVLANAAAGRKGIALSMRHPRGQVREMIEIAEFQTIIPCEFEAA</sequence>
<dbReference type="InterPro" id="IPR002645">
    <property type="entry name" value="STAS_dom"/>
</dbReference>